<keyword evidence="7 12" id="KW-0822">Tryptophan biosynthesis</keyword>
<dbReference type="InterPro" id="IPR006654">
    <property type="entry name" value="Trp_synth_beta"/>
</dbReference>
<evidence type="ECO:0000256" key="8">
    <source>
        <dbReference type="ARBA" id="ARBA00022898"/>
    </source>
</evidence>
<dbReference type="GO" id="GO:0030170">
    <property type="term" value="F:pyridoxal phosphate binding"/>
    <property type="evidence" value="ECO:0007669"/>
    <property type="project" value="InterPro"/>
</dbReference>
<comment type="cofactor">
    <cofactor evidence="1 12">
        <name>pyridoxal 5'-phosphate</name>
        <dbReference type="ChEBI" id="CHEBI:597326"/>
    </cofactor>
</comment>
<comment type="similarity">
    <text evidence="4 12">Belongs to the TrpB family.</text>
</comment>
<feature type="modified residue" description="N6-(pyridoxal phosphate)lysine" evidence="12">
    <location>
        <position position="111"/>
    </location>
</feature>
<dbReference type="InterPro" id="IPR023026">
    <property type="entry name" value="Trp_synth_beta/beta-like"/>
</dbReference>
<dbReference type="GO" id="GO:0052684">
    <property type="term" value="F:L-serine hydro-lyase (adding indole, L-tryptophan-forming) activity"/>
    <property type="evidence" value="ECO:0007669"/>
    <property type="project" value="TreeGrafter"/>
</dbReference>
<feature type="region of interest" description="Disordered" evidence="13">
    <location>
        <begin position="179"/>
        <end position="200"/>
    </location>
</feature>
<comment type="catalytic activity">
    <reaction evidence="11 12">
        <text>(1S,2R)-1-C-(indol-3-yl)glycerol 3-phosphate + L-serine = D-glyceraldehyde 3-phosphate + L-tryptophan + H2O</text>
        <dbReference type="Rhea" id="RHEA:10532"/>
        <dbReference type="ChEBI" id="CHEBI:15377"/>
        <dbReference type="ChEBI" id="CHEBI:33384"/>
        <dbReference type="ChEBI" id="CHEBI:57912"/>
        <dbReference type="ChEBI" id="CHEBI:58866"/>
        <dbReference type="ChEBI" id="CHEBI:59776"/>
        <dbReference type="EC" id="4.2.1.20"/>
    </reaction>
</comment>
<sequence length="452" mass="49759">MERVITLDPQKMPKEWYNALVDLPRPLEPPLNPAMCKPLTPQDLEPLFPPALIGQEMSQERWIPIPREVLEVYALWRPTPLYRAWGLEKALNTPARIYYKYEGTSPAGSHKPNTAVAQAYYNAQSGIKRLTTETGAGQWGSALAFATKFFGLECTVYMVRVSYEQKPYRRTMMEVWGGTVHPSPSDKTQTGRSVLEQDPGNPGSLGIAISEAVEDAVTHEDTHYALGSVLNHVLLHQTVIGLEAKEQLAQVGDYPDVVIGCCGGGSNLGGIALPFLADKATGKEVRLMAVEPKACPTLTKGAFTYDFGDTARMTPLLKMYTLGHNFVPPSIHAGGLRYHGDSPIISLLVREGAMEAAAYYQTEVFEAGLLFARTEGFIPAPETNHAIKAAIDEAIKAKEEGEERVILFNFSGHGLLDLSSYDAFFKGELQDYELSDDEIKRALAELEKLAVR</sequence>
<evidence type="ECO:0000256" key="2">
    <source>
        <dbReference type="ARBA" id="ARBA00002786"/>
    </source>
</evidence>
<evidence type="ECO:0000256" key="5">
    <source>
        <dbReference type="ARBA" id="ARBA00011270"/>
    </source>
</evidence>
<dbReference type="InterPro" id="IPR036052">
    <property type="entry name" value="TrpB-like_PALP_sf"/>
</dbReference>
<dbReference type="PIRSF" id="PIRSF001413">
    <property type="entry name" value="Trp_syn_beta"/>
    <property type="match status" value="1"/>
</dbReference>
<evidence type="ECO:0000256" key="1">
    <source>
        <dbReference type="ARBA" id="ARBA00001933"/>
    </source>
</evidence>
<dbReference type="Proteomes" id="UP000885690">
    <property type="component" value="Unassembled WGS sequence"/>
</dbReference>
<keyword evidence="8 12" id="KW-0663">Pyridoxal phosphate</keyword>
<keyword evidence="10 12" id="KW-0456">Lyase</keyword>
<comment type="pathway">
    <text evidence="3 12">Amino-acid biosynthesis; L-tryptophan biosynthesis; L-tryptophan from chorismate: step 5/5.</text>
</comment>
<dbReference type="Pfam" id="PF00291">
    <property type="entry name" value="PALP"/>
    <property type="match status" value="1"/>
</dbReference>
<evidence type="ECO:0000256" key="6">
    <source>
        <dbReference type="ARBA" id="ARBA00022605"/>
    </source>
</evidence>
<evidence type="ECO:0000256" key="7">
    <source>
        <dbReference type="ARBA" id="ARBA00022822"/>
    </source>
</evidence>
<evidence type="ECO:0000256" key="11">
    <source>
        <dbReference type="ARBA" id="ARBA00049047"/>
    </source>
</evidence>
<dbReference type="HAMAP" id="MF_00133">
    <property type="entry name" value="Trp_synth_beta"/>
    <property type="match status" value="1"/>
</dbReference>
<dbReference type="AlphaFoldDB" id="A0A7C0YDL6"/>
<evidence type="ECO:0000256" key="3">
    <source>
        <dbReference type="ARBA" id="ARBA00004733"/>
    </source>
</evidence>
<evidence type="ECO:0000256" key="4">
    <source>
        <dbReference type="ARBA" id="ARBA00009982"/>
    </source>
</evidence>
<dbReference type="NCBIfam" id="TIGR01415">
    <property type="entry name" value="trpB_rel"/>
    <property type="match status" value="1"/>
</dbReference>
<comment type="subunit">
    <text evidence="5 12">Tetramer of two alpha and two beta chains.</text>
</comment>
<comment type="function">
    <text evidence="2 12">The beta subunit is responsible for the synthesis of L-tryptophan from indole and L-serine.</text>
</comment>
<gene>
    <name evidence="12" type="primary">trpB</name>
    <name evidence="15" type="ORF">ENF32_04460</name>
</gene>
<dbReference type="InterPro" id="IPR001926">
    <property type="entry name" value="TrpB-like_PALP"/>
</dbReference>
<evidence type="ECO:0000256" key="13">
    <source>
        <dbReference type="SAM" id="MobiDB-lite"/>
    </source>
</evidence>
<dbReference type="EMBL" id="DQWS01000167">
    <property type="protein sequence ID" value="HDD53299.1"/>
    <property type="molecule type" value="Genomic_DNA"/>
</dbReference>
<dbReference type="InterPro" id="IPR006316">
    <property type="entry name" value="Trp_synth_b-like"/>
</dbReference>
<evidence type="ECO:0000256" key="12">
    <source>
        <dbReference type="HAMAP-Rule" id="MF_00133"/>
    </source>
</evidence>
<dbReference type="UniPathway" id="UPA00035">
    <property type="reaction ID" value="UER00044"/>
</dbReference>
<proteinExistence type="inferred from homology"/>
<dbReference type="Gene3D" id="3.40.50.1100">
    <property type="match status" value="2"/>
</dbReference>
<keyword evidence="9 12" id="KW-0057">Aromatic amino acid biosynthesis</keyword>
<accession>A0A7C0YDL6</accession>
<dbReference type="PANTHER" id="PTHR48077">
    <property type="entry name" value="TRYPTOPHAN SYNTHASE-RELATED"/>
    <property type="match status" value="1"/>
</dbReference>
<dbReference type="PANTHER" id="PTHR48077:SF6">
    <property type="entry name" value="TRYPTOPHAN SYNTHASE"/>
    <property type="match status" value="1"/>
</dbReference>
<dbReference type="EC" id="4.2.1.20" evidence="12"/>
<dbReference type="CDD" id="cd06446">
    <property type="entry name" value="Trp-synth_B"/>
    <property type="match status" value="1"/>
</dbReference>
<dbReference type="GO" id="GO:0004834">
    <property type="term" value="F:tryptophan synthase activity"/>
    <property type="evidence" value="ECO:0007669"/>
    <property type="project" value="UniProtKB-UniRule"/>
</dbReference>
<evidence type="ECO:0000256" key="9">
    <source>
        <dbReference type="ARBA" id="ARBA00023141"/>
    </source>
</evidence>
<evidence type="ECO:0000313" key="15">
    <source>
        <dbReference type="EMBL" id="HDD53299.1"/>
    </source>
</evidence>
<dbReference type="PIRSF" id="PIRSF500824">
    <property type="entry name" value="TrpB_prok"/>
    <property type="match status" value="1"/>
</dbReference>
<protein>
    <recommendedName>
        <fullName evidence="12">Tryptophan synthase beta chain</fullName>
        <ecNumber evidence="12">4.2.1.20</ecNumber>
    </recommendedName>
</protein>
<comment type="caution">
    <text evidence="15">The sequence shown here is derived from an EMBL/GenBank/DDBJ whole genome shotgun (WGS) entry which is preliminary data.</text>
</comment>
<reference evidence="15" key="1">
    <citation type="journal article" date="2020" name="mSystems">
        <title>Genome- and Community-Level Interaction Insights into Carbon Utilization and Element Cycling Functions of Hydrothermarchaeota in Hydrothermal Sediment.</title>
        <authorList>
            <person name="Zhou Z."/>
            <person name="Liu Y."/>
            <person name="Xu W."/>
            <person name="Pan J."/>
            <person name="Luo Z.H."/>
            <person name="Li M."/>
        </authorList>
    </citation>
    <scope>NUCLEOTIDE SEQUENCE [LARGE SCALE GENOMIC DNA]</scope>
    <source>
        <strain evidence="15">HyVt-115</strain>
    </source>
</reference>
<evidence type="ECO:0000256" key="10">
    <source>
        <dbReference type="ARBA" id="ARBA00023239"/>
    </source>
</evidence>
<evidence type="ECO:0000259" key="14">
    <source>
        <dbReference type="Pfam" id="PF00291"/>
    </source>
</evidence>
<organism evidence="15">
    <name type="scientific">Thermosulfidibacter takaii</name>
    <dbReference type="NCBI Taxonomy" id="412593"/>
    <lineage>
        <taxon>Bacteria</taxon>
        <taxon>Pseudomonadati</taxon>
        <taxon>Thermosulfidibacterota</taxon>
        <taxon>Thermosulfidibacteria</taxon>
        <taxon>Thermosulfidibacterales</taxon>
        <taxon>Thermosulfidibacteraceae</taxon>
    </lineage>
</organism>
<keyword evidence="6 12" id="KW-0028">Amino-acid biosynthesis</keyword>
<dbReference type="SUPFAM" id="SSF53686">
    <property type="entry name" value="Tryptophan synthase beta subunit-like PLP-dependent enzymes"/>
    <property type="match status" value="1"/>
</dbReference>
<dbReference type="NCBIfam" id="NF009057">
    <property type="entry name" value="PRK12391.1"/>
    <property type="match status" value="1"/>
</dbReference>
<dbReference type="GO" id="GO:0005737">
    <property type="term" value="C:cytoplasm"/>
    <property type="evidence" value="ECO:0007669"/>
    <property type="project" value="TreeGrafter"/>
</dbReference>
<feature type="domain" description="Tryptophan synthase beta chain-like PALP" evidence="14">
    <location>
        <begin position="76"/>
        <end position="412"/>
    </location>
</feature>
<name>A0A7C0YDL6_9BACT</name>